<name>A0ABX0SQ29_9PSEU</name>
<dbReference type="EMBL" id="JAANOU010000001">
    <property type="protein sequence ID" value="NIH79069.1"/>
    <property type="molecule type" value="Genomic_DNA"/>
</dbReference>
<proteinExistence type="predicted"/>
<keyword evidence="1" id="KW-0812">Transmembrane</keyword>
<comment type="caution">
    <text evidence="2">The sequence shown here is derived from an EMBL/GenBank/DDBJ whole genome shotgun (WGS) entry which is preliminary data.</text>
</comment>
<reference evidence="2 3" key="1">
    <citation type="submission" date="2020-03" db="EMBL/GenBank/DDBJ databases">
        <title>Sequencing the genomes of 1000 actinobacteria strains.</title>
        <authorList>
            <person name="Klenk H.-P."/>
        </authorList>
    </citation>
    <scope>NUCLEOTIDE SEQUENCE [LARGE SCALE GENOMIC DNA]</scope>
    <source>
        <strain evidence="2 3">DSM 45668</strain>
    </source>
</reference>
<evidence type="ECO:0000256" key="1">
    <source>
        <dbReference type="SAM" id="Phobius"/>
    </source>
</evidence>
<dbReference type="Proteomes" id="UP000754495">
    <property type="component" value="Unassembled WGS sequence"/>
</dbReference>
<protein>
    <submittedName>
        <fullName evidence="2">Uncharacterized protein</fullName>
    </submittedName>
</protein>
<organism evidence="2 3">
    <name type="scientific">Amycolatopsis viridis</name>
    <dbReference type="NCBI Taxonomy" id="185678"/>
    <lineage>
        <taxon>Bacteria</taxon>
        <taxon>Bacillati</taxon>
        <taxon>Actinomycetota</taxon>
        <taxon>Actinomycetes</taxon>
        <taxon>Pseudonocardiales</taxon>
        <taxon>Pseudonocardiaceae</taxon>
        <taxon>Amycolatopsis</taxon>
    </lineage>
</organism>
<gene>
    <name evidence="2" type="ORF">FHX46_001599</name>
</gene>
<evidence type="ECO:0000313" key="3">
    <source>
        <dbReference type="Proteomes" id="UP000754495"/>
    </source>
</evidence>
<keyword evidence="1" id="KW-1133">Transmembrane helix</keyword>
<keyword evidence="1" id="KW-0472">Membrane</keyword>
<feature type="transmembrane region" description="Helical" evidence="1">
    <location>
        <begin position="48"/>
        <end position="69"/>
    </location>
</feature>
<evidence type="ECO:0000313" key="2">
    <source>
        <dbReference type="EMBL" id="NIH79069.1"/>
    </source>
</evidence>
<keyword evidence="3" id="KW-1185">Reference proteome</keyword>
<accession>A0ABX0SQ29</accession>
<dbReference type="RefSeq" id="WP_208400057.1">
    <property type="nucleotide sequence ID" value="NZ_JAANOU010000001.1"/>
</dbReference>
<sequence length="100" mass="10725">MPTVQPGPERHRIVLDESFYAVDAATVDTSPPVLRPALSRTVAHCGRLWRAVLIGLAAVSALAMIAFALVKAIQPAVLCMLVLVLVKAADHVAGRRFERA</sequence>